<dbReference type="PRINTS" id="PR00364">
    <property type="entry name" value="DISEASERSIST"/>
</dbReference>
<dbReference type="AlphaFoldDB" id="A0A1H3HDT1"/>
<keyword evidence="4 6" id="KW-0238">DNA-binding</keyword>
<dbReference type="PANTHER" id="PTHR35807:SF1">
    <property type="entry name" value="TRANSCRIPTIONAL REGULATOR REDD"/>
    <property type="match status" value="1"/>
</dbReference>
<dbReference type="Gene3D" id="1.10.8.430">
    <property type="entry name" value="Helical domain of apoptotic protease-activating factors"/>
    <property type="match status" value="1"/>
</dbReference>
<dbReference type="Gene3D" id="3.40.50.300">
    <property type="entry name" value="P-loop containing nucleotide triphosphate hydrolases"/>
    <property type="match status" value="1"/>
</dbReference>
<dbReference type="Pfam" id="PF03704">
    <property type="entry name" value="BTAD"/>
    <property type="match status" value="1"/>
</dbReference>
<evidence type="ECO:0000256" key="5">
    <source>
        <dbReference type="ARBA" id="ARBA00023163"/>
    </source>
</evidence>
<dbReference type="InterPro" id="IPR001867">
    <property type="entry name" value="OmpR/PhoB-type_DNA-bd"/>
</dbReference>
<dbReference type="Gene3D" id="1.25.40.10">
    <property type="entry name" value="Tetratricopeptide repeat domain"/>
    <property type="match status" value="3"/>
</dbReference>
<feature type="domain" description="OmpR/PhoB-type" evidence="7">
    <location>
        <begin position="1"/>
        <end position="98"/>
    </location>
</feature>
<comment type="similarity">
    <text evidence="1">Belongs to the AfsR/DnrI/RedD regulatory family.</text>
</comment>
<keyword evidence="2" id="KW-0677">Repeat</keyword>
<dbReference type="GO" id="GO:0006355">
    <property type="term" value="P:regulation of DNA-templated transcription"/>
    <property type="evidence" value="ECO:0007669"/>
    <property type="project" value="InterPro"/>
</dbReference>
<feature type="DNA-binding region" description="OmpR/PhoB-type" evidence="6">
    <location>
        <begin position="1"/>
        <end position="98"/>
    </location>
</feature>
<dbReference type="InterPro" id="IPR051677">
    <property type="entry name" value="AfsR-DnrI-RedD_regulator"/>
</dbReference>
<dbReference type="GO" id="GO:0043531">
    <property type="term" value="F:ADP binding"/>
    <property type="evidence" value="ECO:0007669"/>
    <property type="project" value="InterPro"/>
</dbReference>
<keyword evidence="5" id="KW-0804">Transcription</keyword>
<dbReference type="InterPro" id="IPR027417">
    <property type="entry name" value="P-loop_NTPase"/>
</dbReference>
<dbReference type="Proteomes" id="UP000199515">
    <property type="component" value="Unassembled WGS sequence"/>
</dbReference>
<gene>
    <name evidence="8" type="ORF">SAMN05421504_104604</name>
</gene>
<dbReference type="InterPro" id="IPR036388">
    <property type="entry name" value="WH-like_DNA-bd_sf"/>
</dbReference>
<dbReference type="STRING" id="589385.SAMN05421504_104604"/>
<dbReference type="InterPro" id="IPR011990">
    <property type="entry name" value="TPR-like_helical_dom_sf"/>
</dbReference>
<dbReference type="InterPro" id="IPR042197">
    <property type="entry name" value="Apaf_helical"/>
</dbReference>
<dbReference type="InterPro" id="IPR016032">
    <property type="entry name" value="Sig_transdc_resp-reg_C-effctor"/>
</dbReference>
<dbReference type="SUPFAM" id="SSF46894">
    <property type="entry name" value="C-terminal effector domain of the bipartite response regulators"/>
    <property type="match status" value="1"/>
</dbReference>
<organism evidence="8 9">
    <name type="scientific">Amycolatopsis xylanica</name>
    <dbReference type="NCBI Taxonomy" id="589385"/>
    <lineage>
        <taxon>Bacteria</taxon>
        <taxon>Bacillati</taxon>
        <taxon>Actinomycetota</taxon>
        <taxon>Actinomycetes</taxon>
        <taxon>Pseudonocardiales</taxon>
        <taxon>Pseudonocardiaceae</taxon>
        <taxon>Amycolatopsis</taxon>
    </lineage>
</organism>
<dbReference type="InterPro" id="IPR019734">
    <property type="entry name" value="TPR_rpt"/>
</dbReference>
<dbReference type="Pfam" id="PF00486">
    <property type="entry name" value="Trans_reg_C"/>
    <property type="match status" value="1"/>
</dbReference>
<proteinExistence type="inferred from homology"/>
<dbReference type="SMART" id="SM00028">
    <property type="entry name" value="TPR"/>
    <property type="match status" value="7"/>
</dbReference>
<dbReference type="SUPFAM" id="SSF52540">
    <property type="entry name" value="P-loop containing nucleoside triphosphate hydrolases"/>
    <property type="match status" value="1"/>
</dbReference>
<evidence type="ECO:0000256" key="3">
    <source>
        <dbReference type="ARBA" id="ARBA00023015"/>
    </source>
</evidence>
<keyword evidence="9" id="KW-1185">Reference proteome</keyword>
<dbReference type="RefSeq" id="WP_176968742.1">
    <property type="nucleotide sequence ID" value="NZ_FNON01000004.1"/>
</dbReference>
<sequence>MEFGLLGAVQATVDGAALELGPRKQRFVLTVLLLEADRPVPARRLIDLLWPENPPATALNAIQVAVSRLRKVLAGVELRSEGDGYRLVVRPEQVDLGRFRALVAGAAAAAGDEERVALLREALALWRGPVAAGTIDDDTRARLCQGLEDARLAAVEERIEAEARLGVVSLDEVAGLVARYPLRDRLRGALMLAQYRAGLRAEALETYRRGRELSVRELGLEPSGALRQLEQMILRDEPVQQAVPRQLPADTADFTGRDAEFGGLLDGLPPIAVIAGKGGIGKTTLAVRLAHALASRFPDGQLFADLGGGARVADSSDVLVRFLRALGAASIEDDPSAQYRSLLAGRKVLVVLDNAASERQLRPLIPGSATCAVLVTSRRRLTGLPGAKLLELEVLSDGASHRLLRTLVGARIDREPESAAQLVRLCGGLPLALRIVGARLAAKPHWGLGKLAGRLFDERQRLNELRYGDLEVRASLNLSYQGLSAAARGLFARLGLLTVPDFPGWVAAALLDVCSAEAEEVLEELLDAQLVDVEGADRYRCHDLVRLMAAEIAAAELSTADASAAVERAWGGWLALAELADQRLPHGYFHRAHSRFTRWLPEPDLVAELLADPMGWLEAERHCLTAVVTEADGALSWELASCLVAFFELRAHHHDWRRTHDTAFEAARRAGDKRGQALALRGLAELHTNLDEYPESICCFEQASALFAELGDLAGEAVCDGGLGHIHRVSGRYAAARRHFERAAELAVELGHPRTEAYARHGIAVIDMELGDLAAAELSYRAALALSERDGFLRGEAQSSRGLGRLSMLIGRGDEAVRFTTRALSIARELADPYDEANAAHSLADIWLSGGDFAKADALLRSCLDIYAEHHEPFGLALALRTLGRLHRARGEYDRALAELDRSREIWVEMALPLWHGRTLLDIGRVHAARGDDHAAAGCWAQARELLAAIGSPDASEADGLLQGS</sequence>
<evidence type="ECO:0000313" key="9">
    <source>
        <dbReference type="Proteomes" id="UP000199515"/>
    </source>
</evidence>
<dbReference type="SUPFAM" id="SSF48452">
    <property type="entry name" value="TPR-like"/>
    <property type="match status" value="3"/>
</dbReference>
<dbReference type="Pfam" id="PF00931">
    <property type="entry name" value="NB-ARC"/>
    <property type="match status" value="1"/>
</dbReference>
<evidence type="ECO:0000313" key="8">
    <source>
        <dbReference type="EMBL" id="SDY13018.1"/>
    </source>
</evidence>
<accession>A0A1H3HDT1</accession>
<dbReference type="GO" id="GO:0000160">
    <property type="term" value="P:phosphorelay signal transduction system"/>
    <property type="evidence" value="ECO:0007669"/>
    <property type="project" value="InterPro"/>
</dbReference>
<dbReference type="InterPro" id="IPR005158">
    <property type="entry name" value="BTAD"/>
</dbReference>
<dbReference type="InterPro" id="IPR002182">
    <property type="entry name" value="NB-ARC"/>
</dbReference>
<evidence type="ECO:0000256" key="4">
    <source>
        <dbReference type="ARBA" id="ARBA00023125"/>
    </source>
</evidence>
<keyword evidence="3" id="KW-0805">Transcription regulation</keyword>
<evidence type="ECO:0000256" key="2">
    <source>
        <dbReference type="ARBA" id="ARBA00022737"/>
    </source>
</evidence>
<name>A0A1H3HDT1_9PSEU</name>
<dbReference type="PROSITE" id="PS51755">
    <property type="entry name" value="OMPR_PHOB"/>
    <property type="match status" value="1"/>
</dbReference>
<dbReference type="SMART" id="SM00862">
    <property type="entry name" value="Trans_reg_C"/>
    <property type="match status" value="1"/>
</dbReference>
<dbReference type="Gene3D" id="1.10.10.10">
    <property type="entry name" value="Winged helix-like DNA-binding domain superfamily/Winged helix DNA-binding domain"/>
    <property type="match status" value="1"/>
</dbReference>
<evidence type="ECO:0000256" key="1">
    <source>
        <dbReference type="ARBA" id="ARBA00005820"/>
    </source>
</evidence>
<dbReference type="GO" id="GO:0003677">
    <property type="term" value="F:DNA binding"/>
    <property type="evidence" value="ECO:0007669"/>
    <property type="project" value="UniProtKB-UniRule"/>
</dbReference>
<protein>
    <submittedName>
        <fullName evidence="8">DNA-binding transcriptional activator of the SARP family</fullName>
    </submittedName>
</protein>
<dbReference type="PANTHER" id="PTHR35807">
    <property type="entry name" value="TRANSCRIPTIONAL REGULATOR REDD-RELATED"/>
    <property type="match status" value="1"/>
</dbReference>
<evidence type="ECO:0000256" key="6">
    <source>
        <dbReference type="PROSITE-ProRule" id="PRU01091"/>
    </source>
</evidence>
<dbReference type="SMART" id="SM01043">
    <property type="entry name" value="BTAD"/>
    <property type="match status" value="1"/>
</dbReference>
<dbReference type="EMBL" id="FNON01000004">
    <property type="protein sequence ID" value="SDY13018.1"/>
    <property type="molecule type" value="Genomic_DNA"/>
</dbReference>
<dbReference type="CDD" id="cd15831">
    <property type="entry name" value="BTAD"/>
    <property type="match status" value="1"/>
</dbReference>
<evidence type="ECO:0000259" key="7">
    <source>
        <dbReference type="PROSITE" id="PS51755"/>
    </source>
</evidence>
<reference evidence="8 9" key="1">
    <citation type="submission" date="2016-10" db="EMBL/GenBank/DDBJ databases">
        <authorList>
            <person name="de Groot N.N."/>
        </authorList>
    </citation>
    <scope>NUCLEOTIDE SEQUENCE [LARGE SCALE GENOMIC DNA]</scope>
    <source>
        <strain evidence="8 9">CPCC 202699</strain>
    </source>
</reference>